<name>A0A2C4P883_9BACI</name>
<dbReference type="AlphaFoldDB" id="A0A2C4P883"/>
<dbReference type="EMBL" id="NUSQ01000170">
    <property type="protein sequence ID" value="PHD61255.1"/>
    <property type="molecule type" value="Genomic_DNA"/>
</dbReference>
<organism evidence="1 2">
    <name type="scientific">Bacillus toyonensis</name>
    <dbReference type="NCBI Taxonomy" id="155322"/>
    <lineage>
        <taxon>Bacteria</taxon>
        <taxon>Bacillati</taxon>
        <taxon>Bacillota</taxon>
        <taxon>Bacilli</taxon>
        <taxon>Bacillales</taxon>
        <taxon>Bacillaceae</taxon>
        <taxon>Bacillus</taxon>
        <taxon>Bacillus cereus group</taxon>
    </lineage>
</organism>
<dbReference type="Proteomes" id="UP000225997">
    <property type="component" value="Unassembled WGS sequence"/>
</dbReference>
<reference evidence="1 2" key="1">
    <citation type="submission" date="2017-09" db="EMBL/GenBank/DDBJ databases">
        <title>Large-scale bioinformatics analysis of Bacillus genomes uncovers conserved roles of natural products in bacterial physiology.</title>
        <authorList>
            <consortium name="Agbiome Team Llc"/>
            <person name="Bleich R.M."/>
            <person name="Grubbs K.J."/>
            <person name="Santa Maria K.C."/>
            <person name="Allen S.E."/>
            <person name="Farag S."/>
            <person name="Shank E.A."/>
            <person name="Bowers A."/>
        </authorList>
    </citation>
    <scope>NUCLEOTIDE SEQUENCE [LARGE SCALE GENOMIC DNA]</scope>
    <source>
        <strain evidence="1 2">AFS044250</strain>
    </source>
</reference>
<gene>
    <name evidence="1" type="ORF">COF40_26650</name>
</gene>
<evidence type="ECO:0000313" key="1">
    <source>
        <dbReference type="EMBL" id="PHD61255.1"/>
    </source>
</evidence>
<comment type="caution">
    <text evidence="1">The sequence shown here is derived from an EMBL/GenBank/DDBJ whole genome shotgun (WGS) entry which is preliminary data.</text>
</comment>
<sequence length="65" mass="7840">MNRYTTFAQKFSLLSKTLQQNQEPSPRYAWMVNQTAFYTWVPHQQLAHCYEQLGDHKKAKKHQQK</sequence>
<evidence type="ECO:0000313" key="2">
    <source>
        <dbReference type="Proteomes" id="UP000225997"/>
    </source>
</evidence>
<accession>A0A2C4P883</accession>
<proteinExistence type="predicted"/>
<protein>
    <submittedName>
        <fullName evidence="1">Uncharacterized protein</fullName>
    </submittedName>
</protein>